<reference evidence="1 2" key="1">
    <citation type="submission" date="2019-05" db="EMBL/GenBank/DDBJ databases">
        <authorList>
            <consortium name="Pathogen Informatics"/>
        </authorList>
    </citation>
    <scope>NUCLEOTIDE SEQUENCE [LARGE SCALE GENOMIC DNA]</scope>
    <source>
        <strain evidence="1 2">NCTC503</strain>
    </source>
</reference>
<proteinExistence type="predicted"/>
<protein>
    <submittedName>
        <fullName evidence="1">Uncharacterized protein</fullName>
    </submittedName>
</protein>
<dbReference type="KEGG" id="hhw:NCTC503_01395"/>
<dbReference type="RefSeq" id="WP_171012004.1">
    <property type="nucleotide sequence ID" value="NZ_CBCRUQ010000012.1"/>
</dbReference>
<dbReference type="EMBL" id="LR590481">
    <property type="protein sequence ID" value="VTQ89400.1"/>
    <property type="molecule type" value="Genomic_DNA"/>
</dbReference>
<keyword evidence="2" id="KW-1185">Reference proteome</keyword>
<evidence type="ECO:0000313" key="1">
    <source>
        <dbReference type="EMBL" id="VTQ89400.1"/>
    </source>
</evidence>
<name>A0A4U9RKM7_HATHI</name>
<organism evidence="1 2">
    <name type="scientific">Hathewaya histolytica</name>
    <name type="common">Clostridium histolyticum</name>
    <dbReference type="NCBI Taxonomy" id="1498"/>
    <lineage>
        <taxon>Bacteria</taxon>
        <taxon>Bacillati</taxon>
        <taxon>Bacillota</taxon>
        <taxon>Clostridia</taxon>
        <taxon>Eubacteriales</taxon>
        <taxon>Clostridiaceae</taxon>
        <taxon>Hathewaya</taxon>
    </lineage>
</organism>
<dbReference type="AlphaFoldDB" id="A0A4U9RKM7"/>
<accession>A0A4U9RKM7</accession>
<sequence length="51" mass="5770">MDKNTINKMKELIEAKKNKGNNNSKKNRPDKSIGYVMGAKRTKKTGGLFDK</sequence>
<gene>
    <name evidence="1" type="ORF">NCTC503_01395</name>
</gene>
<evidence type="ECO:0000313" key="2">
    <source>
        <dbReference type="Proteomes" id="UP000308489"/>
    </source>
</evidence>
<dbReference type="Proteomes" id="UP000308489">
    <property type="component" value="Chromosome 1"/>
</dbReference>